<comment type="caution">
    <text evidence="1">The sequence shown here is derived from an EMBL/GenBank/DDBJ whole genome shotgun (WGS) entry which is preliminary data.</text>
</comment>
<dbReference type="STRING" id="1447883.A0A2B7WRC9"/>
<dbReference type="InterPro" id="IPR011333">
    <property type="entry name" value="SKP1/BTB/POZ_sf"/>
</dbReference>
<dbReference type="OrthoDB" id="4173637at2759"/>
<keyword evidence="2" id="KW-1185">Reference proteome</keyword>
<evidence type="ECO:0000313" key="1">
    <source>
        <dbReference type="EMBL" id="PGG99138.1"/>
    </source>
</evidence>
<organism evidence="1 2">
    <name type="scientific">Polytolypa hystricis (strain UAMH7299)</name>
    <dbReference type="NCBI Taxonomy" id="1447883"/>
    <lineage>
        <taxon>Eukaryota</taxon>
        <taxon>Fungi</taxon>
        <taxon>Dikarya</taxon>
        <taxon>Ascomycota</taxon>
        <taxon>Pezizomycotina</taxon>
        <taxon>Eurotiomycetes</taxon>
        <taxon>Eurotiomycetidae</taxon>
        <taxon>Onygenales</taxon>
        <taxon>Onygenales incertae sedis</taxon>
        <taxon>Polytolypa</taxon>
    </lineage>
</organism>
<reference evidence="1 2" key="1">
    <citation type="submission" date="2017-10" db="EMBL/GenBank/DDBJ databases">
        <title>Comparative genomics in systemic dimorphic fungi from Ajellomycetaceae.</title>
        <authorList>
            <person name="Munoz J.F."/>
            <person name="Mcewen J.G."/>
            <person name="Clay O.K."/>
            <person name="Cuomo C.A."/>
        </authorList>
    </citation>
    <scope>NUCLEOTIDE SEQUENCE [LARGE SCALE GENOMIC DNA]</scope>
    <source>
        <strain evidence="1 2">UAMH7299</strain>
    </source>
</reference>
<proteinExistence type="predicted"/>
<dbReference type="AlphaFoldDB" id="A0A2B7WRC9"/>
<dbReference type="PANTHER" id="PTHR47843">
    <property type="entry name" value="BTB DOMAIN-CONTAINING PROTEIN-RELATED"/>
    <property type="match status" value="1"/>
</dbReference>
<gene>
    <name evidence="1" type="ORF">AJ80_09402</name>
</gene>
<name>A0A2B7WRC9_POLH7</name>
<protein>
    <recommendedName>
        <fullName evidence="3">BTB domain-containing protein</fullName>
    </recommendedName>
</protein>
<evidence type="ECO:0000313" key="2">
    <source>
        <dbReference type="Proteomes" id="UP000224634"/>
    </source>
</evidence>
<dbReference type="EMBL" id="PDNA01000277">
    <property type="protein sequence ID" value="PGG99138.1"/>
    <property type="molecule type" value="Genomic_DNA"/>
</dbReference>
<accession>A0A2B7WRC9</accession>
<dbReference type="SUPFAM" id="SSF54695">
    <property type="entry name" value="POZ domain"/>
    <property type="match status" value="1"/>
</dbReference>
<dbReference type="Gene3D" id="3.30.710.10">
    <property type="entry name" value="Potassium Channel Kv1.1, Chain A"/>
    <property type="match status" value="1"/>
</dbReference>
<dbReference type="Proteomes" id="UP000224634">
    <property type="component" value="Unassembled WGS sequence"/>
</dbReference>
<sequence length="295" mass="32930">MADFKSIFYTPAFSFLVGKDRSCVTIHAGVVQTVSEPINALINNGQMEESNLRVAVLEDVEVDTFIGFCEFLYTGTYITPSLEPADDPKQSFTFRNMATLPSGLGGVTVEPYRADELYWADEPSAANPDDNLSRGYGSKKKKLRDRSRWAEEEPPVEVTYANCPYARLWKCFEDRDFMGQPAVISAKPDMLFHAKLYVFATKYLIDGLRTQCLKSLHRDLCGFSLDKDTAPQIFNLLEFTYKNTGTCEPGGGSPLRDLVSHYVACQAQTLYNQRLHSLLAANGEIGSDLVAKLVK</sequence>
<evidence type="ECO:0008006" key="3">
    <source>
        <dbReference type="Google" id="ProtNLM"/>
    </source>
</evidence>